<dbReference type="InterPro" id="IPR052005">
    <property type="entry name" value="CDF_SLC30A"/>
</dbReference>
<feature type="domain" description="Cation efflux protein transmembrane" evidence="13">
    <location>
        <begin position="43"/>
        <end position="262"/>
    </location>
</feature>
<feature type="transmembrane region" description="Helical" evidence="12">
    <location>
        <begin position="233"/>
        <end position="256"/>
    </location>
</feature>
<feature type="region of interest" description="Disordered" evidence="11">
    <location>
        <begin position="388"/>
        <end position="408"/>
    </location>
</feature>
<keyword evidence="3 12" id="KW-0812">Transmembrane</keyword>
<dbReference type="GeneID" id="106473725"/>
<evidence type="ECO:0000259" key="13">
    <source>
        <dbReference type="Pfam" id="PF01545"/>
    </source>
</evidence>
<dbReference type="RefSeq" id="XP_013789859.1">
    <property type="nucleotide sequence ID" value="XM_013934405.2"/>
</dbReference>
<name>A0ABM1BW73_LIMPO</name>
<evidence type="ECO:0000256" key="4">
    <source>
        <dbReference type="ARBA" id="ARBA00022833"/>
    </source>
</evidence>
<protein>
    <submittedName>
        <fullName evidence="15 16">Zinc transporter 6-like isoform X3</fullName>
    </submittedName>
</protein>
<feature type="transmembrane region" description="Helical" evidence="12">
    <location>
        <begin position="41"/>
        <end position="58"/>
    </location>
</feature>
<keyword evidence="5 12" id="KW-1133">Transmembrane helix</keyword>
<evidence type="ECO:0000313" key="14">
    <source>
        <dbReference type="Proteomes" id="UP000694941"/>
    </source>
</evidence>
<dbReference type="PANTHER" id="PTHR46531">
    <property type="entry name" value="ZINC TRANSPORTER 6"/>
    <property type="match status" value="1"/>
</dbReference>
<dbReference type="SUPFAM" id="SSF161111">
    <property type="entry name" value="Cation efflux protein transmembrane domain-like"/>
    <property type="match status" value="1"/>
</dbReference>
<evidence type="ECO:0000256" key="5">
    <source>
        <dbReference type="ARBA" id="ARBA00022989"/>
    </source>
</evidence>
<comment type="subcellular location">
    <subcellularLocation>
        <location evidence="1">Golgi apparatus</location>
        <location evidence="1">trans-Golgi network membrane</location>
        <topology evidence="1">Multi-pass membrane protein</topology>
    </subcellularLocation>
</comment>
<keyword evidence="14" id="KW-1185">Reference proteome</keyword>
<keyword evidence="7" id="KW-0406">Ion transport</keyword>
<dbReference type="Proteomes" id="UP000694941">
    <property type="component" value="Unplaced"/>
</dbReference>
<gene>
    <name evidence="15 16" type="primary">LOC106473725</name>
</gene>
<evidence type="ECO:0000256" key="3">
    <source>
        <dbReference type="ARBA" id="ARBA00022692"/>
    </source>
</evidence>
<evidence type="ECO:0000313" key="15">
    <source>
        <dbReference type="RefSeq" id="XP_013789858.1"/>
    </source>
</evidence>
<comment type="subunit">
    <text evidence="9">Heterodimer with SLC30A5; form a functional zinc ion transmembrane transporter.</text>
</comment>
<accession>A0ABM1BW73</accession>
<keyword evidence="2" id="KW-0813">Transport</keyword>
<evidence type="ECO:0000256" key="6">
    <source>
        <dbReference type="ARBA" id="ARBA00023034"/>
    </source>
</evidence>
<reference evidence="15 16" key="1">
    <citation type="submission" date="2025-05" db="UniProtKB">
        <authorList>
            <consortium name="RefSeq"/>
        </authorList>
    </citation>
    <scope>IDENTIFICATION</scope>
    <source>
        <tissue evidence="15 16">Muscle</tissue>
    </source>
</reference>
<feature type="transmembrane region" description="Helical" evidence="12">
    <location>
        <begin position="208"/>
        <end position="226"/>
    </location>
</feature>
<evidence type="ECO:0000256" key="10">
    <source>
        <dbReference type="ARBA" id="ARBA00045455"/>
    </source>
</evidence>
<keyword evidence="4" id="KW-0862">Zinc</keyword>
<dbReference type="Pfam" id="PF01545">
    <property type="entry name" value="Cation_efflux"/>
    <property type="match status" value="1"/>
</dbReference>
<evidence type="ECO:0000256" key="7">
    <source>
        <dbReference type="ARBA" id="ARBA00023065"/>
    </source>
</evidence>
<comment type="function">
    <text evidence="10">Has probably no intrinsic transporter activity but together with SLC30A5 forms a functional zinc ion:proton antiporter heterodimer, mediating zinc entry into the lumen of organelles along the secretory pathway. As part of that zinc ion:proton antiporter, contributes to zinc ion homeostasis within the early secretory pathway and regulates the activation and folding of enzymes like alkaline phosphatases and enzymes involved in phosphatidylinositol glycan anchor biosynthesis.</text>
</comment>
<evidence type="ECO:0000313" key="16">
    <source>
        <dbReference type="RefSeq" id="XP_013789859.1"/>
    </source>
</evidence>
<dbReference type="InterPro" id="IPR027469">
    <property type="entry name" value="Cation_efflux_TMD_sf"/>
</dbReference>
<dbReference type="Gene3D" id="1.20.1510.10">
    <property type="entry name" value="Cation efflux protein transmembrane domain"/>
    <property type="match status" value="1"/>
</dbReference>
<keyword evidence="8 12" id="KW-0472">Membrane</keyword>
<evidence type="ECO:0000256" key="8">
    <source>
        <dbReference type="ARBA" id="ARBA00023136"/>
    </source>
</evidence>
<feature type="transmembrane region" description="Helical" evidence="12">
    <location>
        <begin position="147"/>
        <end position="163"/>
    </location>
</feature>
<evidence type="ECO:0000256" key="1">
    <source>
        <dbReference type="ARBA" id="ARBA00004166"/>
    </source>
</evidence>
<feature type="transmembrane region" description="Helical" evidence="12">
    <location>
        <begin position="70"/>
        <end position="89"/>
    </location>
</feature>
<dbReference type="RefSeq" id="XP_013789858.1">
    <property type="nucleotide sequence ID" value="XM_013934404.2"/>
</dbReference>
<evidence type="ECO:0000256" key="9">
    <source>
        <dbReference type="ARBA" id="ARBA00038600"/>
    </source>
</evidence>
<keyword evidence="6" id="KW-0333">Golgi apparatus</keyword>
<evidence type="ECO:0000256" key="11">
    <source>
        <dbReference type="SAM" id="MobiDB-lite"/>
    </source>
</evidence>
<dbReference type="InterPro" id="IPR058533">
    <property type="entry name" value="Cation_efflux_TM"/>
</dbReference>
<evidence type="ECO:0000256" key="12">
    <source>
        <dbReference type="SAM" id="Phobius"/>
    </source>
</evidence>
<organism evidence="14 16">
    <name type="scientific">Limulus polyphemus</name>
    <name type="common">Atlantic horseshoe crab</name>
    <dbReference type="NCBI Taxonomy" id="6850"/>
    <lineage>
        <taxon>Eukaryota</taxon>
        <taxon>Metazoa</taxon>
        <taxon>Ecdysozoa</taxon>
        <taxon>Arthropoda</taxon>
        <taxon>Chelicerata</taxon>
        <taxon>Merostomata</taxon>
        <taxon>Xiphosura</taxon>
        <taxon>Limulidae</taxon>
        <taxon>Limulus</taxon>
    </lineage>
</organism>
<dbReference type="PANTHER" id="PTHR46531:SF1">
    <property type="entry name" value="ZINC TRANSPORTER 6"/>
    <property type="match status" value="1"/>
</dbReference>
<sequence length="450" mass="49913">MGTEKTDPRIFKPFGKPQITPFGVLLHGLKPVLQDARGRKILVLGIFNTVCTVILLVWCKTTNSIGLTAYTYLALFDILSLATCLLSLWVEQQKPNVVFTFGYERFEVLSVFASTILAQLSSLFIVKESLERFLQQPEIHLERFLPALALAFFCHLVVCYGMNNRAFNHVTAASGSSWLQEHVAEMSQSICHIIPGLSTFLLPRVNPFVLLGWTGGATLFASHLLIEVYNYSLADTIAAIFIAMMVCVTMFPMSVYSGRILLQTTPSYIIGQLDKCLREASTLDGVLEFRNECFWTLAFGDLSGTVHVRVRRDANEQLVLAHLVDRLSNLVSDLTIQVFKDEWAWSTTTLQVLNESALKFPSLAPSITSTISLTTRSPVTTGYPSLYGGNSQVQKIPPPQTLNPPSFSPTSWNQQFGFSSTYLSPASARQPLDVKTKNYSPSQGINPPPL</sequence>
<proteinExistence type="predicted"/>
<evidence type="ECO:0000256" key="2">
    <source>
        <dbReference type="ARBA" id="ARBA00022448"/>
    </source>
</evidence>